<dbReference type="EMBL" id="CP013652">
    <property type="protein sequence ID" value="ALS21785.1"/>
    <property type="molecule type" value="Genomic_DNA"/>
</dbReference>
<dbReference type="InterPro" id="IPR002197">
    <property type="entry name" value="HTH_Fis"/>
</dbReference>
<accession>A0A0U2U5V6</accession>
<dbReference type="AlphaFoldDB" id="A0A0U2U5V6"/>
<dbReference type="GO" id="GO:0005524">
    <property type="term" value="F:ATP binding"/>
    <property type="evidence" value="ECO:0007669"/>
    <property type="project" value="UniProtKB-KW"/>
</dbReference>
<dbReference type="OrthoDB" id="9771372at2"/>
<keyword evidence="7" id="KW-1185">Reference proteome</keyword>
<dbReference type="Pfam" id="PF00158">
    <property type="entry name" value="Sigma54_activat"/>
    <property type="match status" value="1"/>
</dbReference>
<dbReference type="InterPro" id="IPR010524">
    <property type="entry name" value="Sig_transdc_resp-reg_PrpR_N"/>
</dbReference>
<dbReference type="SUPFAM" id="SSF46689">
    <property type="entry name" value="Homeodomain-like"/>
    <property type="match status" value="1"/>
</dbReference>
<dbReference type="Pfam" id="PF25601">
    <property type="entry name" value="AAA_lid_14"/>
    <property type="match status" value="1"/>
</dbReference>
<keyword evidence="2" id="KW-0067">ATP-binding</keyword>
<dbReference type="PANTHER" id="PTHR32071">
    <property type="entry name" value="TRANSCRIPTIONAL REGULATORY PROTEIN"/>
    <property type="match status" value="1"/>
</dbReference>
<evidence type="ECO:0000256" key="3">
    <source>
        <dbReference type="ARBA" id="ARBA00023015"/>
    </source>
</evidence>
<dbReference type="Gene3D" id="3.40.50.2300">
    <property type="match status" value="1"/>
</dbReference>
<evidence type="ECO:0000256" key="2">
    <source>
        <dbReference type="ARBA" id="ARBA00022840"/>
    </source>
</evidence>
<evidence type="ECO:0000313" key="6">
    <source>
        <dbReference type="EMBL" id="ALS21785.1"/>
    </source>
</evidence>
<feature type="domain" description="Sigma-54 factor interaction" evidence="5">
    <location>
        <begin position="315"/>
        <end position="535"/>
    </location>
</feature>
<dbReference type="Pfam" id="PF06506">
    <property type="entry name" value="PrpR_N"/>
    <property type="match status" value="1"/>
</dbReference>
<evidence type="ECO:0000256" key="1">
    <source>
        <dbReference type="ARBA" id="ARBA00022741"/>
    </source>
</evidence>
<dbReference type="InterPro" id="IPR002078">
    <property type="entry name" value="Sigma_54_int"/>
</dbReference>
<dbReference type="STRING" id="162209.IJ22_14090"/>
<dbReference type="GO" id="GO:0043565">
    <property type="term" value="F:sequence-specific DNA binding"/>
    <property type="evidence" value="ECO:0007669"/>
    <property type="project" value="InterPro"/>
</dbReference>
<proteinExistence type="predicted"/>
<reference evidence="6 7" key="2">
    <citation type="journal article" date="2016" name="Genome Announc.">
        <title>Complete Genome Sequences of Two Interactive Moderate Thermophiles, Paenibacillus napthalenovorans 32O-Y and Paenibacillus sp. 32O-W.</title>
        <authorList>
            <person name="Butler R.R.III."/>
            <person name="Wang J."/>
            <person name="Stark B.C."/>
            <person name="Pombert J.F."/>
        </authorList>
    </citation>
    <scope>NUCLEOTIDE SEQUENCE [LARGE SCALE GENOMIC DNA]</scope>
    <source>
        <strain evidence="6 7">32O-Y</strain>
    </source>
</reference>
<evidence type="ECO:0000259" key="5">
    <source>
        <dbReference type="PROSITE" id="PS50045"/>
    </source>
</evidence>
<sequence>MNILAIAPYKGLKDLILEVNKDLKKNIHVEIGDWYEGLDIAKALETKGYDMIISRGATVNLLREHCSIPVAEIKISGYDILRTLTLLNGFEGKIGVMSHLKVIQGADFIGKLLNMDLTFYDDAECEKCLEKAMEDGVQVIVGDVKSTQAARSFGLHGILITSGREAVIEAIQDAERLVYYTNKVKEKYAGLVSVLDQLEEGVIIVSPQEECQFINARACELLNVNKDQSVDTLFKASGLSMNLSDVMKREAVHSSERVQLSDKSLDIKGFPLYLDGRMTGAAAVLKWNPDQAGRKKIEEYRFVKKAKASAHFNQLVGKSQTMVRLIECAKRISKSELPIMIYGEPGTGKHVLAQSIHNEGDLKTKAFVTIDCHSHSPEILEKEMLGAGSEPGAFELANGGTLYMSNIGKLPLSLQSTLFHILTRHKVRRIDSSEEREIKVRVIAEHEEKLISLVSRGEFRSDLYRVINTFTLSLSPLRERIEDMPDLIRMFIASANVVTGKEIVGVQPEVMDILRSYDWPGNVYQLKNTIHKMCLLSDGPYIEKDEIEPVIKELADSTETRNPAVFSFFNKTLEEIESDIIYRILVEEEYNQSKAAKRLGINRTTLWRKLKMKNQKVLDYNQ</sequence>
<dbReference type="GO" id="GO:0006355">
    <property type="term" value="P:regulation of DNA-templated transcription"/>
    <property type="evidence" value="ECO:0007669"/>
    <property type="project" value="InterPro"/>
</dbReference>
<protein>
    <submittedName>
        <fullName evidence="6">Fis family transcriptional regulator</fullName>
    </submittedName>
</protein>
<evidence type="ECO:0000313" key="7">
    <source>
        <dbReference type="Proteomes" id="UP000061660"/>
    </source>
</evidence>
<dbReference type="SUPFAM" id="SSF159800">
    <property type="entry name" value="PrpR receptor domain-like"/>
    <property type="match status" value="1"/>
</dbReference>
<gene>
    <name evidence="6" type="ORF">IJ22_14090</name>
</gene>
<dbReference type="Gene3D" id="3.40.50.300">
    <property type="entry name" value="P-loop containing nucleotide triphosphate hydrolases"/>
    <property type="match status" value="1"/>
</dbReference>
<dbReference type="Gene3D" id="3.40.50.10660">
    <property type="entry name" value="PrpR receptor domain-like"/>
    <property type="match status" value="1"/>
</dbReference>
<dbReference type="GO" id="GO:0000156">
    <property type="term" value="F:phosphorelay response regulator activity"/>
    <property type="evidence" value="ECO:0007669"/>
    <property type="project" value="InterPro"/>
</dbReference>
<evidence type="ECO:0000256" key="4">
    <source>
        <dbReference type="ARBA" id="ARBA00023163"/>
    </source>
</evidence>
<organism evidence="6 7">
    <name type="scientific">Paenibacillus naphthalenovorans</name>
    <dbReference type="NCBI Taxonomy" id="162209"/>
    <lineage>
        <taxon>Bacteria</taxon>
        <taxon>Bacillati</taxon>
        <taxon>Bacillota</taxon>
        <taxon>Bacilli</taxon>
        <taxon>Bacillales</taxon>
        <taxon>Paenibacillaceae</taxon>
        <taxon>Paenibacillus</taxon>
    </lineage>
</organism>
<dbReference type="InterPro" id="IPR009057">
    <property type="entry name" value="Homeodomain-like_sf"/>
</dbReference>
<dbReference type="RefSeq" id="WP_062408119.1">
    <property type="nucleotide sequence ID" value="NZ_CP013652.1"/>
</dbReference>
<reference evidence="7" key="1">
    <citation type="submission" date="2015-12" db="EMBL/GenBank/DDBJ databases">
        <title>Complete genome sequences of two moderately thermophilic Paenibacillus species.</title>
        <authorList>
            <person name="Butler R.III."/>
            <person name="Wang J."/>
            <person name="Stark B.C."/>
            <person name="Pombert J.-F."/>
        </authorList>
    </citation>
    <scope>NUCLEOTIDE SEQUENCE [LARGE SCALE GENOMIC DNA]</scope>
    <source>
        <strain evidence="7">32O-Y</strain>
    </source>
</reference>
<keyword evidence="3" id="KW-0805">Transcription regulation</keyword>
<keyword evidence="1" id="KW-0547">Nucleotide-binding</keyword>
<dbReference type="PROSITE" id="PS50045">
    <property type="entry name" value="SIGMA54_INTERACT_4"/>
    <property type="match status" value="1"/>
</dbReference>
<dbReference type="Gene3D" id="3.30.450.20">
    <property type="entry name" value="PAS domain"/>
    <property type="match status" value="1"/>
</dbReference>
<dbReference type="KEGG" id="pnp:IJ22_14090"/>
<dbReference type="PATRIC" id="fig|162209.4.peg.1493"/>
<dbReference type="PRINTS" id="PR01590">
    <property type="entry name" value="HTHFIS"/>
</dbReference>
<dbReference type="InterPro" id="IPR058031">
    <property type="entry name" value="AAA_lid_NorR"/>
</dbReference>
<dbReference type="Proteomes" id="UP000061660">
    <property type="component" value="Chromosome"/>
</dbReference>
<dbReference type="SUPFAM" id="SSF52540">
    <property type="entry name" value="P-loop containing nucleoside triphosphate hydrolases"/>
    <property type="match status" value="1"/>
</dbReference>
<name>A0A0U2U5V6_9BACL</name>
<dbReference type="Gene3D" id="1.10.8.60">
    <property type="match status" value="1"/>
</dbReference>
<keyword evidence="4" id="KW-0804">Transcription</keyword>
<dbReference type="Pfam" id="PF02954">
    <property type="entry name" value="HTH_8"/>
    <property type="match status" value="1"/>
</dbReference>
<dbReference type="InterPro" id="IPR027417">
    <property type="entry name" value="P-loop_NTPase"/>
</dbReference>
<dbReference type="Gene3D" id="1.10.10.60">
    <property type="entry name" value="Homeodomain-like"/>
    <property type="match status" value="1"/>
</dbReference>
<dbReference type="CDD" id="cd00009">
    <property type="entry name" value="AAA"/>
    <property type="match status" value="1"/>
</dbReference>
<dbReference type="PANTHER" id="PTHR32071:SF119">
    <property type="entry name" value="SIGMA L-DEPENDENT TRANSCRIPTIONAL REGULATOR YPLP-RELATED"/>
    <property type="match status" value="1"/>
</dbReference>